<evidence type="ECO:0000313" key="2">
    <source>
        <dbReference type="EMBL" id="SPZ08135.1"/>
    </source>
</evidence>
<protein>
    <submittedName>
        <fullName evidence="2">Uncharacterized protein</fullName>
    </submittedName>
</protein>
<evidence type="ECO:0000313" key="3">
    <source>
        <dbReference type="Proteomes" id="UP000250443"/>
    </source>
</evidence>
<evidence type="ECO:0000313" key="1">
    <source>
        <dbReference type="EMBL" id="MBF8643534.1"/>
    </source>
</evidence>
<reference evidence="2 3" key="1">
    <citation type="submission" date="2018-06" db="EMBL/GenBank/DDBJ databases">
        <authorList>
            <consortium name="Pathogen Informatics"/>
            <person name="Doyle S."/>
        </authorList>
    </citation>
    <scope>NUCLEOTIDE SEQUENCE [LARGE SCALE GENOMIC DNA]</scope>
    <source>
        <strain evidence="2 3">NCTC11842</strain>
    </source>
</reference>
<dbReference type="Proteomes" id="UP000626180">
    <property type="component" value="Unassembled WGS sequence"/>
</dbReference>
<dbReference type="EMBL" id="UAUF01000012">
    <property type="protein sequence ID" value="SPZ08135.1"/>
    <property type="molecule type" value="Genomic_DNA"/>
</dbReference>
<name>A0A2X2D738_PSELU</name>
<dbReference type="EMBL" id="JADMCD010000018">
    <property type="protein sequence ID" value="MBF8643534.1"/>
    <property type="molecule type" value="Genomic_DNA"/>
</dbReference>
<keyword evidence="4" id="KW-1185">Reference proteome</keyword>
<evidence type="ECO:0000313" key="4">
    <source>
        <dbReference type="Proteomes" id="UP000626180"/>
    </source>
</evidence>
<dbReference type="Proteomes" id="UP000250443">
    <property type="component" value="Unassembled WGS sequence"/>
</dbReference>
<dbReference type="AlphaFoldDB" id="A0A2X2D738"/>
<accession>A0A2X2D738</accession>
<reference evidence="1 4" key="2">
    <citation type="submission" date="2020-10" db="EMBL/GenBank/DDBJ databases">
        <title>Genome sequences of Pseudomonas isolates.</title>
        <authorList>
            <person name="Wessels L."/>
            <person name="Reich F."/>
            <person name="Hammerl J."/>
        </authorList>
    </citation>
    <scope>NUCLEOTIDE SEQUENCE [LARGE SCALE GENOMIC DNA]</scope>
    <source>
        <strain evidence="1 4">20-MO00624-0</strain>
    </source>
</reference>
<dbReference type="RefSeq" id="WP_010794831.1">
    <property type="nucleotide sequence ID" value="NZ_CP069262.1"/>
</dbReference>
<sequence length="103" mass="11427">MKHLLGPTLLNTLSLFSVEVGLADEAAFRVADLNLDNPASLLALKSELLNTLSDRNFSWVQALDDGCNLTVYPADSEEEARAYVIELLWKRYFPNEAIPPFGS</sequence>
<gene>
    <name evidence="1" type="ORF">IRZ65_22995</name>
    <name evidence="2" type="ORF">NCTC11842_02627</name>
</gene>
<organism evidence="2 3">
    <name type="scientific">Pseudomonas luteola</name>
    <dbReference type="NCBI Taxonomy" id="47886"/>
    <lineage>
        <taxon>Bacteria</taxon>
        <taxon>Pseudomonadati</taxon>
        <taxon>Pseudomonadota</taxon>
        <taxon>Gammaproteobacteria</taxon>
        <taxon>Pseudomonadales</taxon>
        <taxon>Pseudomonadaceae</taxon>
        <taxon>Pseudomonas</taxon>
    </lineage>
</organism>
<proteinExistence type="predicted"/>